<name>A0AB34JCP1_PRYPA</name>
<comment type="caution">
    <text evidence="5">The sequence shown here is derived from an EMBL/GenBank/DDBJ whole genome shotgun (WGS) entry which is preliminary data.</text>
</comment>
<accession>A0AB34JCP1</accession>
<dbReference type="Gene3D" id="2.40.50.40">
    <property type="match status" value="1"/>
</dbReference>
<dbReference type="InterPro" id="IPR016197">
    <property type="entry name" value="Chromo-like_dom_sf"/>
</dbReference>
<evidence type="ECO:0000256" key="1">
    <source>
        <dbReference type="ARBA" id="ARBA00004123"/>
    </source>
</evidence>
<dbReference type="GO" id="GO:0005634">
    <property type="term" value="C:nucleus"/>
    <property type="evidence" value="ECO:0007669"/>
    <property type="project" value="UniProtKB-SubCell"/>
</dbReference>
<feature type="compositionally biased region" description="Low complexity" evidence="3">
    <location>
        <begin position="158"/>
        <end position="176"/>
    </location>
</feature>
<dbReference type="PROSITE" id="PS50013">
    <property type="entry name" value="CHROMO_2"/>
    <property type="match status" value="1"/>
</dbReference>
<dbReference type="SMART" id="SM00298">
    <property type="entry name" value="CHROMO"/>
    <property type="match status" value="1"/>
</dbReference>
<comment type="subcellular location">
    <subcellularLocation>
        <location evidence="1">Nucleus</location>
    </subcellularLocation>
</comment>
<organism evidence="5 6">
    <name type="scientific">Prymnesium parvum</name>
    <name type="common">Toxic golden alga</name>
    <dbReference type="NCBI Taxonomy" id="97485"/>
    <lineage>
        <taxon>Eukaryota</taxon>
        <taxon>Haptista</taxon>
        <taxon>Haptophyta</taxon>
        <taxon>Prymnesiophyceae</taxon>
        <taxon>Prymnesiales</taxon>
        <taxon>Prymnesiaceae</taxon>
        <taxon>Prymnesium</taxon>
    </lineage>
</organism>
<dbReference type="SUPFAM" id="SSF54160">
    <property type="entry name" value="Chromo domain-like"/>
    <property type="match status" value="1"/>
</dbReference>
<dbReference type="InterPro" id="IPR023780">
    <property type="entry name" value="Chromo_domain"/>
</dbReference>
<gene>
    <name evidence="5" type="ORF">AB1Y20_022852</name>
</gene>
<keyword evidence="2" id="KW-0539">Nucleus</keyword>
<protein>
    <recommendedName>
        <fullName evidence="4">Chromo domain-containing protein</fullName>
    </recommendedName>
</protein>
<feature type="region of interest" description="Disordered" evidence="3">
    <location>
        <begin position="90"/>
        <end position="128"/>
    </location>
</feature>
<sequence>MEAEPARWSRVNCALCPGCILAEGHEGECDFVEEDGVYEVEDILDERSVGRGRKEYRVKWRGWPEEDCTWELAASLKGCSAILRAWKTRRRGKPPQVQKRAAPPKKASDDMSSRAKVARNSKKGDAVVMKEGKASANAAAFMGGGQQVEADEVVEHTAASPCADAEAAEPAASASAHGDTAVSASAHGDTAVSASAHGDTAVSASAHGEEARRHTERQG</sequence>
<reference evidence="5 6" key="1">
    <citation type="journal article" date="2024" name="Science">
        <title>Giant polyketide synthase enzymes in the biosynthesis of giant marine polyether toxins.</title>
        <authorList>
            <person name="Fallon T.R."/>
            <person name="Shende V.V."/>
            <person name="Wierzbicki I.H."/>
            <person name="Pendleton A.L."/>
            <person name="Watervoot N.F."/>
            <person name="Auber R.P."/>
            <person name="Gonzalez D.J."/>
            <person name="Wisecaver J.H."/>
            <person name="Moore B.S."/>
        </authorList>
    </citation>
    <scope>NUCLEOTIDE SEQUENCE [LARGE SCALE GENOMIC DNA]</scope>
    <source>
        <strain evidence="5 6">12B1</strain>
    </source>
</reference>
<dbReference type="CDD" id="cd00024">
    <property type="entry name" value="CD_CSD"/>
    <property type="match status" value="1"/>
</dbReference>
<evidence type="ECO:0000259" key="4">
    <source>
        <dbReference type="PROSITE" id="PS50013"/>
    </source>
</evidence>
<feature type="compositionally biased region" description="Basic and acidic residues" evidence="3">
    <location>
        <begin position="207"/>
        <end position="219"/>
    </location>
</feature>
<dbReference type="Proteomes" id="UP001515480">
    <property type="component" value="Unassembled WGS sequence"/>
</dbReference>
<dbReference type="InterPro" id="IPR051219">
    <property type="entry name" value="Heterochromatin_chromo-domain"/>
</dbReference>
<feature type="domain" description="Chromo" evidence="4">
    <location>
        <begin position="38"/>
        <end position="98"/>
    </location>
</feature>
<dbReference type="AlphaFoldDB" id="A0AB34JCP1"/>
<dbReference type="InterPro" id="IPR000953">
    <property type="entry name" value="Chromo/chromo_shadow_dom"/>
</dbReference>
<evidence type="ECO:0000256" key="2">
    <source>
        <dbReference type="ARBA" id="ARBA00023242"/>
    </source>
</evidence>
<evidence type="ECO:0000313" key="6">
    <source>
        <dbReference type="Proteomes" id="UP001515480"/>
    </source>
</evidence>
<feature type="region of interest" description="Disordered" evidence="3">
    <location>
        <begin position="157"/>
        <end position="219"/>
    </location>
</feature>
<keyword evidence="6" id="KW-1185">Reference proteome</keyword>
<proteinExistence type="predicted"/>
<dbReference type="Pfam" id="PF00385">
    <property type="entry name" value="Chromo"/>
    <property type="match status" value="1"/>
</dbReference>
<dbReference type="EMBL" id="JBGBPQ010000009">
    <property type="protein sequence ID" value="KAL1519326.1"/>
    <property type="molecule type" value="Genomic_DNA"/>
</dbReference>
<evidence type="ECO:0000256" key="3">
    <source>
        <dbReference type="SAM" id="MobiDB-lite"/>
    </source>
</evidence>
<dbReference type="PANTHER" id="PTHR22812">
    <property type="entry name" value="CHROMOBOX PROTEIN"/>
    <property type="match status" value="1"/>
</dbReference>
<evidence type="ECO:0000313" key="5">
    <source>
        <dbReference type="EMBL" id="KAL1519326.1"/>
    </source>
</evidence>